<dbReference type="Proteomes" id="UP001234178">
    <property type="component" value="Unassembled WGS sequence"/>
</dbReference>
<gene>
    <name evidence="2" type="ORF">OUZ56_005150</name>
</gene>
<keyword evidence="3" id="KW-1185">Reference proteome</keyword>
<dbReference type="EMBL" id="JAOYFB010000001">
    <property type="protein sequence ID" value="KAK4003383.1"/>
    <property type="molecule type" value="Genomic_DNA"/>
</dbReference>
<evidence type="ECO:0000313" key="2">
    <source>
        <dbReference type="EMBL" id="KAK4003383.1"/>
    </source>
</evidence>
<sequence>MSTWEIAAATIGSTIFRSNESKFDQSQKREREKETERRADAESSASLWCHPLEAALYADDTASSGGAPPLALNKAAAALRA</sequence>
<comment type="caution">
    <text evidence="2">The sequence shown here is derived from an EMBL/GenBank/DDBJ whole genome shotgun (WGS) entry which is preliminary data.</text>
</comment>
<feature type="region of interest" description="Disordered" evidence="1">
    <location>
        <begin position="20"/>
        <end position="44"/>
    </location>
</feature>
<proteinExistence type="predicted"/>
<accession>A0ABQ9YRZ0</accession>
<reference evidence="2 3" key="1">
    <citation type="journal article" date="2023" name="Nucleic Acids Res.">
        <title>The hologenome of Daphnia magna reveals possible DNA methylation and microbiome-mediated evolution of the host genome.</title>
        <authorList>
            <person name="Chaturvedi A."/>
            <person name="Li X."/>
            <person name="Dhandapani V."/>
            <person name="Marshall H."/>
            <person name="Kissane S."/>
            <person name="Cuenca-Cambronero M."/>
            <person name="Asole G."/>
            <person name="Calvet F."/>
            <person name="Ruiz-Romero M."/>
            <person name="Marangio P."/>
            <person name="Guigo R."/>
            <person name="Rago D."/>
            <person name="Mirbahai L."/>
            <person name="Eastwood N."/>
            <person name="Colbourne J.K."/>
            <person name="Zhou J."/>
            <person name="Mallon E."/>
            <person name="Orsini L."/>
        </authorList>
    </citation>
    <scope>NUCLEOTIDE SEQUENCE [LARGE SCALE GENOMIC DNA]</scope>
    <source>
        <strain evidence="2">LRV0_1</strain>
    </source>
</reference>
<evidence type="ECO:0000256" key="1">
    <source>
        <dbReference type="SAM" id="MobiDB-lite"/>
    </source>
</evidence>
<name>A0ABQ9YRZ0_9CRUS</name>
<evidence type="ECO:0000313" key="3">
    <source>
        <dbReference type="Proteomes" id="UP001234178"/>
    </source>
</evidence>
<protein>
    <submittedName>
        <fullName evidence="2">Uncharacterized protein</fullName>
    </submittedName>
</protein>
<feature type="compositionally biased region" description="Basic and acidic residues" evidence="1">
    <location>
        <begin position="20"/>
        <end position="41"/>
    </location>
</feature>
<organism evidence="2 3">
    <name type="scientific">Daphnia magna</name>
    <dbReference type="NCBI Taxonomy" id="35525"/>
    <lineage>
        <taxon>Eukaryota</taxon>
        <taxon>Metazoa</taxon>
        <taxon>Ecdysozoa</taxon>
        <taxon>Arthropoda</taxon>
        <taxon>Crustacea</taxon>
        <taxon>Branchiopoda</taxon>
        <taxon>Diplostraca</taxon>
        <taxon>Cladocera</taxon>
        <taxon>Anomopoda</taxon>
        <taxon>Daphniidae</taxon>
        <taxon>Daphnia</taxon>
    </lineage>
</organism>